<keyword evidence="4" id="KW-0689">Ribosomal protein</keyword>
<dbReference type="InterPro" id="IPR050832">
    <property type="entry name" value="Bact_Acetyltransf"/>
</dbReference>
<feature type="domain" description="N-acetyltransferase" evidence="3">
    <location>
        <begin position="4"/>
        <end position="147"/>
    </location>
</feature>
<keyword evidence="2" id="KW-0012">Acyltransferase</keyword>
<reference evidence="4 5" key="1">
    <citation type="submission" date="2016-10" db="EMBL/GenBank/DDBJ databases">
        <authorList>
            <person name="de Groot N.N."/>
        </authorList>
    </citation>
    <scope>NUCLEOTIDE SEQUENCE [LARGE SCALE GENOMIC DNA]</scope>
    <source>
        <strain evidence="4 5">DSM 16077</strain>
    </source>
</reference>
<sequence length="163" mass="17221">MSTIRVERTGPDSAGRMAQVHSLCFQPFWSEGEIAAMMHMPTTVGLLAWCGDAIVGMALYRVAADEAELLTIGVVPAHRGQGAGAQILACGEAEAAARGAARLFLEVSTLNSSAKSLYLRTGYSQIGQRRAYYPDGSDALVLEKALSGDGQRSGSQPITPFSE</sequence>
<proteinExistence type="predicted"/>
<dbReference type="Pfam" id="PF00583">
    <property type="entry name" value="Acetyltransf_1"/>
    <property type="match status" value="1"/>
</dbReference>
<evidence type="ECO:0000259" key="3">
    <source>
        <dbReference type="PROSITE" id="PS51186"/>
    </source>
</evidence>
<dbReference type="InterPro" id="IPR016181">
    <property type="entry name" value="Acyl_CoA_acyltransferase"/>
</dbReference>
<accession>A0A1G9V3A5</accession>
<keyword evidence="5" id="KW-1185">Reference proteome</keyword>
<dbReference type="OrthoDB" id="9804026at2"/>
<dbReference type="CDD" id="cd04301">
    <property type="entry name" value="NAT_SF"/>
    <property type="match status" value="1"/>
</dbReference>
<keyword evidence="4" id="KW-0687">Ribonucleoprotein</keyword>
<name>A0A1G9V3A5_9PROT</name>
<evidence type="ECO:0000256" key="1">
    <source>
        <dbReference type="ARBA" id="ARBA00022679"/>
    </source>
</evidence>
<evidence type="ECO:0000313" key="4">
    <source>
        <dbReference type="EMBL" id="SDM66580.1"/>
    </source>
</evidence>
<dbReference type="STRING" id="144026.SAMN04488568_11769"/>
<evidence type="ECO:0000313" key="5">
    <source>
        <dbReference type="Proteomes" id="UP000199759"/>
    </source>
</evidence>
<protein>
    <submittedName>
        <fullName evidence="4">[SSU ribosomal protein S18P]-alanine acetyltransferase</fullName>
    </submittedName>
</protein>
<dbReference type="Gene3D" id="3.40.630.30">
    <property type="match status" value="1"/>
</dbReference>
<dbReference type="Proteomes" id="UP000199759">
    <property type="component" value="Unassembled WGS sequence"/>
</dbReference>
<dbReference type="PROSITE" id="PS51186">
    <property type="entry name" value="GNAT"/>
    <property type="match status" value="1"/>
</dbReference>
<dbReference type="AlphaFoldDB" id="A0A1G9V3A5"/>
<keyword evidence="1 4" id="KW-0808">Transferase</keyword>
<dbReference type="GO" id="GO:0016747">
    <property type="term" value="F:acyltransferase activity, transferring groups other than amino-acyl groups"/>
    <property type="evidence" value="ECO:0007669"/>
    <property type="project" value="InterPro"/>
</dbReference>
<gene>
    <name evidence="4" type="ORF">SAMN04488568_11769</name>
</gene>
<dbReference type="SUPFAM" id="SSF55729">
    <property type="entry name" value="Acyl-CoA N-acyltransferases (Nat)"/>
    <property type="match status" value="1"/>
</dbReference>
<dbReference type="PANTHER" id="PTHR43877">
    <property type="entry name" value="AMINOALKYLPHOSPHONATE N-ACETYLTRANSFERASE-RELATED-RELATED"/>
    <property type="match status" value="1"/>
</dbReference>
<organism evidence="4 5">
    <name type="scientific">Maricaulis salignorans</name>
    <dbReference type="NCBI Taxonomy" id="144026"/>
    <lineage>
        <taxon>Bacteria</taxon>
        <taxon>Pseudomonadati</taxon>
        <taxon>Pseudomonadota</taxon>
        <taxon>Alphaproteobacteria</taxon>
        <taxon>Maricaulales</taxon>
        <taxon>Maricaulaceae</taxon>
        <taxon>Maricaulis</taxon>
    </lineage>
</organism>
<dbReference type="GO" id="GO:0005840">
    <property type="term" value="C:ribosome"/>
    <property type="evidence" value="ECO:0007669"/>
    <property type="project" value="UniProtKB-KW"/>
</dbReference>
<evidence type="ECO:0000256" key="2">
    <source>
        <dbReference type="ARBA" id="ARBA00023315"/>
    </source>
</evidence>
<dbReference type="InterPro" id="IPR000182">
    <property type="entry name" value="GNAT_dom"/>
</dbReference>
<dbReference type="PANTHER" id="PTHR43877:SF2">
    <property type="entry name" value="AMINOALKYLPHOSPHONATE N-ACETYLTRANSFERASE-RELATED"/>
    <property type="match status" value="1"/>
</dbReference>
<dbReference type="EMBL" id="FNHG01000017">
    <property type="protein sequence ID" value="SDM66580.1"/>
    <property type="molecule type" value="Genomic_DNA"/>
</dbReference>